<dbReference type="Gene3D" id="2.60.40.1740">
    <property type="entry name" value="hypothetical protein (bacova_03559)"/>
    <property type="match status" value="1"/>
</dbReference>
<dbReference type="InterPro" id="IPR040580">
    <property type="entry name" value="DUF5627"/>
</dbReference>
<protein>
    <recommendedName>
        <fullName evidence="5">DUF1735 domain-containing protein</fullName>
    </recommendedName>
</protein>
<proteinExistence type="predicted"/>
<reference evidence="3" key="1">
    <citation type="submission" date="2009-11" db="EMBL/GenBank/DDBJ databases">
        <authorList>
            <person name="Weinstock G."/>
            <person name="Sodergren E."/>
            <person name="Clifton S."/>
            <person name="Fulton L."/>
            <person name="Fulton B."/>
            <person name="Courtney L."/>
            <person name="Fronick C."/>
            <person name="Harrison M."/>
            <person name="Strong C."/>
            <person name="Farmer C."/>
            <person name="Delahaunty K."/>
            <person name="Markovic C."/>
            <person name="Hall O."/>
            <person name="Minx P."/>
            <person name="Tomlinson C."/>
            <person name="Mitreva M."/>
            <person name="Nelson J."/>
            <person name="Hou S."/>
            <person name="Wollam A."/>
            <person name="Pepin K.H."/>
            <person name="Johnson M."/>
            <person name="Bhonagiri V."/>
            <person name="Nash W.E."/>
            <person name="Warren W."/>
            <person name="Chinwalla A."/>
            <person name="Mardis E.R."/>
            <person name="Wilson R.K."/>
        </authorList>
    </citation>
    <scope>NUCLEOTIDE SEQUENCE [LARGE SCALE GENOMIC DNA]</scope>
    <source>
        <strain evidence="3">DSM 18205</strain>
    </source>
</reference>
<evidence type="ECO:0000313" key="4">
    <source>
        <dbReference type="Proteomes" id="UP000004477"/>
    </source>
</evidence>
<gene>
    <name evidence="3" type="ORF">PREVCOP_06087</name>
</gene>
<dbReference type="Proteomes" id="UP000004477">
    <property type="component" value="Unassembled WGS sequence"/>
</dbReference>
<feature type="domain" description="DUF5627" evidence="2">
    <location>
        <begin position="205"/>
        <end position="346"/>
    </location>
</feature>
<evidence type="ECO:0000313" key="3">
    <source>
        <dbReference type="EMBL" id="EFB34368.1"/>
    </source>
</evidence>
<dbReference type="PROSITE" id="PS51257">
    <property type="entry name" value="PROKAR_LIPOPROTEIN"/>
    <property type="match status" value="1"/>
</dbReference>
<dbReference type="InterPro" id="IPR013728">
    <property type="entry name" value="BT_3987-like_N"/>
</dbReference>
<name>D1PFS9_9BACT</name>
<dbReference type="EMBL" id="ACBX02000037">
    <property type="protein sequence ID" value="EFB34368.1"/>
    <property type="molecule type" value="Genomic_DNA"/>
</dbReference>
<dbReference type="Gene3D" id="2.40.128.420">
    <property type="match status" value="1"/>
</dbReference>
<dbReference type="AlphaFoldDB" id="D1PFS9"/>
<dbReference type="STRING" id="537011.PREVCOP_06087"/>
<dbReference type="PaxDb" id="537011-PREVCOP_06087"/>
<feature type="domain" description="BT-3987-like N-terminal" evidence="1">
    <location>
        <begin position="41"/>
        <end position="165"/>
    </location>
</feature>
<sequence length="361" mass="39698">MMKTMKMNKYFSMAALGALALTFGSCENGTPEFDDYEGGTSVYFARQNVERILVLGNDETRDNTKDNEHIFNIVSTMGGAYNGKDITLDVAVDNSLCDNLYFSDGVSPVKPMPAEYYTLAGNTISYGGNLQGRLQVKLNDAFFADPASVKNTYVIPLIIKDQKGAGKILTGTPFQEGETPALTNSDAWKILPQNYVLYCVKYMNPWAGFYLRRGTDKITENGQTTEEKREGATIEKDEVCQITTKSLTEAIYPLTVKRVVGKDAEGKDILKSYTCNLKLTFANDGTCTVSSETEGVTATGTGKFVEKGAKLAWGNKDRDILTLQYTVDFGAVKVETTDQFVAQTRGNTNGIVTFDTQYIVK</sequence>
<comment type="caution">
    <text evidence="3">The sequence shown here is derived from an EMBL/GenBank/DDBJ whole genome shotgun (WGS) entry which is preliminary data.</text>
</comment>
<dbReference type="Pfam" id="PF08522">
    <property type="entry name" value="BT_3987-like_N"/>
    <property type="match status" value="1"/>
</dbReference>
<evidence type="ECO:0000259" key="2">
    <source>
        <dbReference type="Pfam" id="PF18620"/>
    </source>
</evidence>
<organism evidence="3 4">
    <name type="scientific">Segatella copri DSM 18205</name>
    <dbReference type="NCBI Taxonomy" id="537011"/>
    <lineage>
        <taxon>Bacteria</taxon>
        <taxon>Pseudomonadati</taxon>
        <taxon>Bacteroidota</taxon>
        <taxon>Bacteroidia</taxon>
        <taxon>Bacteroidales</taxon>
        <taxon>Prevotellaceae</taxon>
        <taxon>Segatella</taxon>
    </lineage>
</organism>
<evidence type="ECO:0000259" key="1">
    <source>
        <dbReference type="Pfam" id="PF08522"/>
    </source>
</evidence>
<dbReference type="HOGENOM" id="CLU_074809_0_0_10"/>
<dbReference type="Pfam" id="PF18620">
    <property type="entry name" value="DUF5627"/>
    <property type="match status" value="1"/>
</dbReference>
<keyword evidence="4" id="KW-1185">Reference proteome</keyword>
<evidence type="ECO:0008006" key="5">
    <source>
        <dbReference type="Google" id="ProtNLM"/>
    </source>
</evidence>
<accession>D1PFS9</accession>